<dbReference type="GeneID" id="111245722"/>
<protein>
    <submittedName>
        <fullName evidence="2">Uncharacterized protein</fullName>
    </submittedName>
</protein>
<keyword evidence="3" id="KW-1185">Reference proteome</keyword>
<evidence type="ECO:0000256" key="1">
    <source>
        <dbReference type="SAM" id="Phobius"/>
    </source>
</evidence>
<feature type="transmembrane region" description="Helical" evidence="1">
    <location>
        <begin position="174"/>
        <end position="193"/>
    </location>
</feature>
<dbReference type="InParanoid" id="A0A7M7M591"/>
<dbReference type="OrthoDB" id="10485896at2759"/>
<dbReference type="RefSeq" id="XP_022650157.1">
    <property type="nucleotide sequence ID" value="XM_022794422.1"/>
</dbReference>
<keyword evidence="1" id="KW-1133">Transmembrane helix</keyword>
<sequence>MKNFQRRRVYPYGLSGGDLDGNHIHSETYQDDQESMKDRGDKGLYLEEAFNRPQQHQQKQNQRTEQCTSCKGLKWYFRAYVYGLHALVYEYLSLLRHRGGNDHSSDTEESFLASLPFEAGFPLRILTYMTVLWVIEFLYLRFHIFVIPILIRGVAYLIFALTIDALCYYICSDLALGITIEACPVWVVGLIFIEKLLTETLLRRLHYCSVGQGHIKDDLELFIEGLMTPPPPGCCGGAHRCPRHRRSLKHANGHSQSHDYGRQLHQCHRGELERTHDPTIGYAHSTDDIVEGIMSLRPVRWPSRNAASLKEITDRFPIEPNEIMGDFPQNQKKSSEIFPQNQDIIEELPNKLEESF</sequence>
<reference evidence="2" key="1">
    <citation type="submission" date="2021-01" db="UniProtKB">
        <authorList>
            <consortium name="EnsemblMetazoa"/>
        </authorList>
    </citation>
    <scope>IDENTIFICATION</scope>
</reference>
<proteinExistence type="predicted"/>
<dbReference type="Proteomes" id="UP000594260">
    <property type="component" value="Unplaced"/>
</dbReference>
<dbReference type="EnsemblMetazoa" id="XM_022794422">
    <property type="protein sequence ID" value="XP_022650157"/>
    <property type="gene ID" value="LOC111245722"/>
</dbReference>
<dbReference type="AlphaFoldDB" id="A0A7M7M591"/>
<dbReference type="KEGG" id="vde:111245722"/>
<evidence type="ECO:0000313" key="3">
    <source>
        <dbReference type="Proteomes" id="UP000594260"/>
    </source>
</evidence>
<keyword evidence="1" id="KW-0472">Membrane</keyword>
<name>A0A7M7M591_VARDE</name>
<organism evidence="2 3">
    <name type="scientific">Varroa destructor</name>
    <name type="common">Honeybee mite</name>
    <dbReference type="NCBI Taxonomy" id="109461"/>
    <lineage>
        <taxon>Eukaryota</taxon>
        <taxon>Metazoa</taxon>
        <taxon>Ecdysozoa</taxon>
        <taxon>Arthropoda</taxon>
        <taxon>Chelicerata</taxon>
        <taxon>Arachnida</taxon>
        <taxon>Acari</taxon>
        <taxon>Parasitiformes</taxon>
        <taxon>Mesostigmata</taxon>
        <taxon>Gamasina</taxon>
        <taxon>Dermanyssoidea</taxon>
        <taxon>Varroidae</taxon>
        <taxon>Varroa</taxon>
    </lineage>
</organism>
<feature type="transmembrane region" description="Helical" evidence="1">
    <location>
        <begin position="142"/>
        <end position="162"/>
    </location>
</feature>
<accession>A0A7M7M591</accession>
<keyword evidence="1" id="KW-0812">Transmembrane</keyword>
<evidence type="ECO:0000313" key="2">
    <source>
        <dbReference type="EnsemblMetazoa" id="XP_022650157"/>
    </source>
</evidence>